<evidence type="ECO:0000313" key="1">
    <source>
        <dbReference type="EMBL" id="QHS81855.1"/>
    </source>
</evidence>
<dbReference type="EMBL" id="MN740760">
    <property type="protein sequence ID" value="QHS81855.1"/>
    <property type="molecule type" value="Genomic_DNA"/>
</dbReference>
<name>A0A6C0ARG1_9ZZZZ</name>
<dbReference type="SUPFAM" id="SSF50978">
    <property type="entry name" value="WD40 repeat-like"/>
    <property type="match status" value="1"/>
</dbReference>
<organism evidence="1">
    <name type="scientific">viral metagenome</name>
    <dbReference type="NCBI Taxonomy" id="1070528"/>
    <lineage>
        <taxon>unclassified sequences</taxon>
        <taxon>metagenomes</taxon>
        <taxon>organismal metagenomes</taxon>
    </lineage>
</organism>
<accession>A0A6C0ARG1</accession>
<dbReference type="Gene3D" id="2.130.10.10">
    <property type="entry name" value="YVTN repeat-like/Quinoprotein amine dehydrogenase"/>
    <property type="match status" value="1"/>
</dbReference>
<dbReference type="SMART" id="SM00320">
    <property type="entry name" value="WD40"/>
    <property type="match status" value="4"/>
</dbReference>
<protein>
    <recommendedName>
        <fullName evidence="2">Anaphase-promoting complex subunit 4 WD40 domain-containing protein</fullName>
    </recommendedName>
</protein>
<dbReference type="InterPro" id="IPR015943">
    <property type="entry name" value="WD40/YVTN_repeat-like_dom_sf"/>
</dbReference>
<reference evidence="1" key="1">
    <citation type="journal article" date="2020" name="Nature">
        <title>Giant virus diversity and host interactions through global metagenomics.</title>
        <authorList>
            <person name="Schulz F."/>
            <person name="Roux S."/>
            <person name="Paez-Espino D."/>
            <person name="Jungbluth S."/>
            <person name="Walsh D.A."/>
            <person name="Denef V.J."/>
            <person name="McMahon K.D."/>
            <person name="Konstantinidis K.T."/>
            <person name="Eloe-Fadrosh E.A."/>
            <person name="Kyrpides N.C."/>
            <person name="Woyke T."/>
        </authorList>
    </citation>
    <scope>NUCLEOTIDE SEQUENCE</scope>
    <source>
        <strain evidence="1">GVMAG-S-1101164-72</strain>
    </source>
</reference>
<dbReference type="InterPro" id="IPR001680">
    <property type="entry name" value="WD40_rpt"/>
</dbReference>
<dbReference type="AlphaFoldDB" id="A0A6C0ARG1"/>
<proteinExistence type="predicted"/>
<evidence type="ECO:0008006" key="2">
    <source>
        <dbReference type="Google" id="ProtNLM"/>
    </source>
</evidence>
<sequence length="409" mass="45498">MSVETATQQIGTLLGLSGRSLEEYTSLASIALHEEVEPLQTLLSFYNDSGVTDEEAAINLERILKGKKKFCEMRMKEQDFIQDIPFSRRSRSLLLLKQQPSPSYIRFRYPAHLSTIHSIVALPVVPGSFRYNIITSSKDETLHAVSMKGQRPETIAAVCSPVQQMIVMPDNKLVSVDQDGDLYVNNPFGPNQKGSVDEVDEFDYDAEYYGLEPLDKDRFARLTPDKTVQIWRHKKAHAEGMPIQTLAIDGVTAITRLPNGHLVTATDKSISVWDCSSYLRSICIHEVKLDASYTITKIVALSNSKVAFIHKAFPFRIYMKSFDDVLLEHVETDAAVHCLAVYKGELVAGCYDGKLYTWSGLSEDTFTTLFVGPAPITAITVLPDDGIACGDLYGTLHVINLPIEIQASQ</sequence>
<dbReference type="InterPro" id="IPR036322">
    <property type="entry name" value="WD40_repeat_dom_sf"/>
</dbReference>